<accession>A0A6N2LAU0</accession>
<name>A0A6N2LAU0_SALVM</name>
<dbReference type="AlphaFoldDB" id="A0A6N2LAU0"/>
<proteinExistence type="predicted"/>
<reference evidence="2" key="1">
    <citation type="submission" date="2019-03" db="EMBL/GenBank/DDBJ databases">
        <authorList>
            <person name="Mank J."/>
            <person name="Almeida P."/>
        </authorList>
    </citation>
    <scope>NUCLEOTIDE SEQUENCE</scope>
    <source>
        <strain evidence="2">78183</strain>
    </source>
</reference>
<organism evidence="2">
    <name type="scientific">Salix viminalis</name>
    <name type="common">Common osier</name>
    <name type="synonym">Basket willow</name>
    <dbReference type="NCBI Taxonomy" id="40686"/>
    <lineage>
        <taxon>Eukaryota</taxon>
        <taxon>Viridiplantae</taxon>
        <taxon>Streptophyta</taxon>
        <taxon>Embryophyta</taxon>
        <taxon>Tracheophyta</taxon>
        <taxon>Spermatophyta</taxon>
        <taxon>Magnoliopsida</taxon>
        <taxon>eudicotyledons</taxon>
        <taxon>Gunneridae</taxon>
        <taxon>Pentapetalae</taxon>
        <taxon>rosids</taxon>
        <taxon>fabids</taxon>
        <taxon>Malpighiales</taxon>
        <taxon>Salicaceae</taxon>
        <taxon>Saliceae</taxon>
        <taxon>Salix</taxon>
    </lineage>
</organism>
<protein>
    <submittedName>
        <fullName evidence="2">Uncharacterized protein</fullName>
    </submittedName>
</protein>
<evidence type="ECO:0000256" key="1">
    <source>
        <dbReference type="SAM" id="MobiDB-lite"/>
    </source>
</evidence>
<sequence length="213" mass="23067">MQEQLLSAKSLDYELLSKWETMLQCQMKSPADFIMSEPCRSNNIVIVLEMVTFAGANSDGNPMGEPAASLLCISDCVTCPVICSPPPPLLYHPSPPSHHSPSPQHSYHSLLPPPPPPTSPSTSPPPPPTSPSTSPPAYHSPPQSPQAPSCSPIWAAPPPPGYYFNTPKGQAPPGKGPYPYPYYYFYSSKASSFSLHASHFFSLGVFHVVYLLF</sequence>
<feature type="compositionally biased region" description="Low complexity" evidence="1">
    <location>
        <begin position="99"/>
        <end position="110"/>
    </location>
</feature>
<dbReference type="EMBL" id="CAADRP010001001">
    <property type="protein sequence ID" value="VFU34381.1"/>
    <property type="molecule type" value="Genomic_DNA"/>
</dbReference>
<gene>
    <name evidence="2" type="ORF">SVIM_LOCUS164301</name>
</gene>
<feature type="compositionally biased region" description="Pro residues" evidence="1">
    <location>
        <begin position="111"/>
        <end position="145"/>
    </location>
</feature>
<feature type="region of interest" description="Disordered" evidence="1">
    <location>
        <begin position="94"/>
        <end position="150"/>
    </location>
</feature>
<evidence type="ECO:0000313" key="2">
    <source>
        <dbReference type="EMBL" id="VFU34381.1"/>
    </source>
</evidence>